<keyword evidence="2" id="KW-0479">Metal-binding</keyword>
<keyword evidence="5" id="KW-0539">Nucleus</keyword>
<dbReference type="GO" id="GO:0000981">
    <property type="term" value="F:DNA-binding transcription factor activity, RNA polymerase II-specific"/>
    <property type="evidence" value="ECO:0007669"/>
    <property type="project" value="InterPro"/>
</dbReference>
<dbReference type="GO" id="GO:0008270">
    <property type="term" value="F:zinc ion binding"/>
    <property type="evidence" value="ECO:0007669"/>
    <property type="project" value="InterPro"/>
</dbReference>
<dbReference type="PANTHER" id="PTHR47338">
    <property type="entry name" value="ZN(II)2CYS6 TRANSCRIPTION FACTOR (EUROFUNG)-RELATED"/>
    <property type="match status" value="1"/>
</dbReference>
<dbReference type="PROSITE" id="PS50048">
    <property type="entry name" value="ZN2_CY6_FUNGAL_2"/>
    <property type="match status" value="1"/>
</dbReference>
<dbReference type="CDD" id="cd00067">
    <property type="entry name" value="GAL4"/>
    <property type="match status" value="1"/>
</dbReference>
<dbReference type="GO" id="GO:0006351">
    <property type="term" value="P:DNA-templated transcription"/>
    <property type="evidence" value="ECO:0007669"/>
    <property type="project" value="InterPro"/>
</dbReference>
<evidence type="ECO:0000313" key="9">
    <source>
        <dbReference type="Proteomes" id="UP000027195"/>
    </source>
</evidence>
<proteinExistence type="predicted"/>
<dbReference type="CDD" id="cd12148">
    <property type="entry name" value="fungal_TF_MHR"/>
    <property type="match status" value="1"/>
</dbReference>
<keyword evidence="9" id="KW-1185">Reference proteome</keyword>
<evidence type="ECO:0000256" key="1">
    <source>
        <dbReference type="ARBA" id="ARBA00004123"/>
    </source>
</evidence>
<name>A0A067MLH7_BOTB1</name>
<protein>
    <recommendedName>
        <fullName evidence="7">Zn(2)-C6 fungal-type domain-containing protein</fullName>
    </recommendedName>
</protein>
<dbReference type="HOGENOM" id="CLU_022337_0_0_1"/>
<evidence type="ECO:0000259" key="7">
    <source>
        <dbReference type="PROSITE" id="PS50048"/>
    </source>
</evidence>
<dbReference type="AlphaFoldDB" id="A0A067MLH7"/>
<evidence type="ECO:0000256" key="6">
    <source>
        <dbReference type="SAM" id="Coils"/>
    </source>
</evidence>
<keyword evidence="6" id="KW-0175">Coiled coil</keyword>
<keyword evidence="4" id="KW-0804">Transcription</keyword>
<dbReference type="SMART" id="SM00066">
    <property type="entry name" value="GAL4"/>
    <property type="match status" value="1"/>
</dbReference>
<dbReference type="InParanoid" id="A0A067MLH7"/>
<feature type="domain" description="Zn(2)-C6 fungal-type" evidence="7">
    <location>
        <begin position="17"/>
        <end position="49"/>
    </location>
</feature>
<gene>
    <name evidence="8" type="ORF">BOTBODRAFT_144417</name>
</gene>
<feature type="coiled-coil region" evidence="6">
    <location>
        <begin position="55"/>
        <end position="82"/>
    </location>
</feature>
<evidence type="ECO:0000256" key="2">
    <source>
        <dbReference type="ARBA" id="ARBA00022723"/>
    </source>
</evidence>
<evidence type="ECO:0000256" key="4">
    <source>
        <dbReference type="ARBA" id="ARBA00023163"/>
    </source>
</evidence>
<dbReference type="PROSITE" id="PS00463">
    <property type="entry name" value="ZN2_CY6_FUNGAL_1"/>
    <property type="match status" value="1"/>
</dbReference>
<dbReference type="OrthoDB" id="2309723at2759"/>
<dbReference type="InterPro" id="IPR036864">
    <property type="entry name" value="Zn2-C6_fun-type_DNA-bd_sf"/>
</dbReference>
<dbReference type="InterPro" id="IPR050815">
    <property type="entry name" value="TF_fung"/>
</dbReference>
<evidence type="ECO:0000256" key="5">
    <source>
        <dbReference type="ARBA" id="ARBA00023242"/>
    </source>
</evidence>
<dbReference type="Pfam" id="PF04082">
    <property type="entry name" value="Fungal_trans"/>
    <property type="match status" value="1"/>
</dbReference>
<organism evidence="8 9">
    <name type="scientific">Botryobasidium botryosum (strain FD-172 SS1)</name>
    <dbReference type="NCBI Taxonomy" id="930990"/>
    <lineage>
        <taxon>Eukaryota</taxon>
        <taxon>Fungi</taxon>
        <taxon>Dikarya</taxon>
        <taxon>Basidiomycota</taxon>
        <taxon>Agaricomycotina</taxon>
        <taxon>Agaricomycetes</taxon>
        <taxon>Cantharellales</taxon>
        <taxon>Botryobasidiaceae</taxon>
        <taxon>Botryobasidium</taxon>
    </lineage>
</organism>
<dbReference type="Gene3D" id="4.10.240.10">
    <property type="entry name" value="Zn(2)-C6 fungal-type DNA-binding domain"/>
    <property type="match status" value="1"/>
</dbReference>
<dbReference type="EMBL" id="KL198026">
    <property type="protein sequence ID" value="KDQ16618.1"/>
    <property type="molecule type" value="Genomic_DNA"/>
</dbReference>
<evidence type="ECO:0000256" key="3">
    <source>
        <dbReference type="ARBA" id="ARBA00023015"/>
    </source>
</evidence>
<comment type="subcellular location">
    <subcellularLocation>
        <location evidence="1">Nucleus</location>
    </subcellularLocation>
</comment>
<evidence type="ECO:0000313" key="8">
    <source>
        <dbReference type="EMBL" id="KDQ16618.1"/>
    </source>
</evidence>
<dbReference type="Proteomes" id="UP000027195">
    <property type="component" value="Unassembled WGS sequence"/>
</dbReference>
<dbReference type="PANTHER" id="PTHR47338:SF29">
    <property type="entry name" value="ZN(2)-C6 FUNGAL-TYPE DOMAIN-CONTAINING PROTEIN"/>
    <property type="match status" value="1"/>
</dbReference>
<dbReference type="SUPFAM" id="SSF57701">
    <property type="entry name" value="Zn2/Cys6 DNA-binding domain"/>
    <property type="match status" value="1"/>
</dbReference>
<dbReference type="GO" id="GO:0003677">
    <property type="term" value="F:DNA binding"/>
    <property type="evidence" value="ECO:0007669"/>
    <property type="project" value="InterPro"/>
</dbReference>
<dbReference type="InterPro" id="IPR007219">
    <property type="entry name" value="XnlR_reg_dom"/>
</dbReference>
<dbReference type="Pfam" id="PF00172">
    <property type="entry name" value="Zn_clus"/>
    <property type="match status" value="1"/>
</dbReference>
<sequence length="555" mass="61345">MSASGSDTTMVLVRGNACDMCRKRKRRCDAGKPACTPCIKSQLSAQCTYAGPEARRRSAVSLRELEEAADKLESRISQLASEMSAGKQSDLQEPRVVARATIRPPPRAIPRILHRTVVPLPMKDPSQDSWTRHHDVPAQIREPLIQAFCKFRWQFGIQWNIPRLLASLNLSTTHPDAPHPAFLNAVLLHGAFFCDTGLKRYEDLFYRRMSRELALSLEKGDRLFDFIRASTLAGCYFYCAARLPEAHTRISSTLRFAVACGFHAISSPSLDTGFHLIPPCADAIELGDRINTFWILFNADQMGSLLLASPSTISDDEITTILPHRLSAYENGDYILQPVDTLSSMYDPFVAPAPAKMDHHGTLFPKSLALLYRVCVLVARAKGVTVIDSALRQEVFATALAAIKLADSLPPICDQETEFEDSAATLPAFAPVYLAAHAAAIQIMDILPDEDPKYHSRQVEAARSAMTIVKELRTVPHGYMPLLLGLTVTPVHAFLVREEMRYKKSGDTENATAMQNDIKTLVETLSRVAEMFPEAGAGQIEIVGRNASDLKSIEL</sequence>
<dbReference type="InterPro" id="IPR001138">
    <property type="entry name" value="Zn2Cys6_DnaBD"/>
</dbReference>
<keyword evidence="3" id="KW-0805">Transcription regulation</keyword>
<dbReference type="GO" id="GO:0005634">
    <property type="term" value="C:nucleus"/>
    <property type="evidence" value="ECO:0007669"/>
    <property type="project" value="UniProtKB-SubCell"/>
</dbReference>
<accession>A0A067MLH7</accession>
<reference evidence="9" key="1">
    <citation type="journal article" date="2014" name="Proc. Natl. Acad. Sci. U.S.A.">
        <title>Extensive sampling of basidiomycete genomes demonstrates inadequacy of the white-rot/brown-rot paradigm for wood decay fungi.</title>
        <authorList>
            <person name="Riley R."/>
            <person name="Salamov A.A."/>
            <person name="Brown D.W."/>
            <person name="Nagy L.G."/>
            <person name="Floudas D."/>
            <person name="Held B.W."/>
            <person name="Levasseur A."/>
            <person name="Lombard V."/>
            <person name="Morin E."/>
            <person name="Otillar R."/>
            <person name="Lindquist E.A."/>
            <person name="Sun H."/>
            <person name="LaButti K.M."/>
            <person name="Schmutz J."/>
            <person name="Jabbour D."/>
            <person name="Luo H."/>
            <person name="Baker S.E."/>
            <person name="Pisabarro A.G."/>
            <person name="Walton J.D."/>
            <person name="Blanchette R.A."/>
            <person name="Henrissat B."/>
            <person name="Martin F."/>
            <person name="Cullen D."/>
            <person name="Hibbett D.S."/>
            <person name="Grigoriev I.V."/>
        </authorList>
    </citation>
    <scope>NUCLEOTIDE SEQUENCE [LARGE SCALE GENOMIC DNA]</scope>
    <source>
        <strain evidence="9">FD-172 SS1</strain>
    </source>
</reference>